<protein>
    <submittedName>
        <fullName evidence="2">Uncharacterized protein</fullName>
    </submittedName>
</protein>
<reference evidence="2" key="1">
    <citation type="submission" date="2023-06" db="EMBL/GenBank/DDBJ databases">
        <authorList>
            <consortium name="Lawrence Berkeley National Laboratory"/>
            <person name="Ahrendt S."/>
            <person name="Sahu N."/>
            <person name="Indic B."/>
            <person name="Wong-Bajracharya J."/>
            <person name="Merenyi Z."/>
            <person name="Ke H.-M."/>
            <person name="Monk M."/>
            <person name="Kocsube S."/>
            <person name="Drula E."/>
            <person name="Lipzen A."/>
            <person name="Balint B."/>
            <person name="Henrissat B."/>
            <person name="Andreopoulos B."/>
            <person name="Martin F.M."/>
            <person name="Harder C.B."/>
            <person name="Rigling D."/>
            <person name="Ford K.L."/>
            <person name="Foster G.D."/>
            <person name="Pangilinan J."/>
            <person name="Papanicolaou A."/>
            <person name="Barry K."/>
            <person name="LaButti K."/>
            <person name="Viragh M."/>
            <person name="Koriabine M."/>
            <person name="Yan M."/>
            <person name="Riley R."/>
            <person name="Champramary S."/>
            <person name="Plett K.L."/>
            <person name="Tsai I.J."/>
            <person name="Slot J."/>
            <person name="Sipos G."/>
            <person name="Plett J."/>
            <person name="Nagy L.G."/>
            <person name="Grigoriev I.V."/>
        </authorList>
    </citation>
    <scope>NUCLEOTIDE SEQUENCE</scope>
    <source>
        <strain evidence="2">HWK02</strain>
    </source>
</reference>
<sequence>MFVEFLSSSTLFLRPSRSILLSMESSVKIPKPPNLTLNTPICELLHYLEPVGISESEFKDLKAYIRISSFQSRLWGLIPCKLRNEQPPHAWREFQAAVIQKFPRLDEFEQAWPIESYFDKWVRNEKWKRRGRNESKSKSGGRMPRRGDSEPTTKTTKLGEERTSLARYRTRAVLGDITNINPSQELSPIGGNRLPSVTPLTLHSNGTEPSVFIEGPSSLVGRVPLQLPATFPCVCASKIGCFSSPRSQSEIPAQFLCGTTSPTHTATAVPARSISQTSTPALDAGGSISNRPARPLITNSTAEDSVSSPCSPEACLACGAQPEASKAYVHELISFLDAGRESNLLSILRMAGIFTSRHLHLLIQMSREERDGFFRLLSHGYLNEVTAMNLKRRLEEYAQQSALPNSSSLGEGDTIPEPSGDIKDELVDRACLPDRFAQVMQISRDKYEALVKTISVCFKRIVTADPGGSYFHEITEGQWSSFVSEVSQVHPFLTHYANSWPLEVYIKSQMKETSIPPQTLRKPIFSSSFQDKVLQIFTCPVRQHMIPGFSSYPIPTMLQHHFRLLRMEELIPAAMLIGIRSNEDFVRIIEMNDELVETLLINTKSTKLSLLHRYLLQISFKKP</sequence>
<evidence type="ECO:0000256" key="1">
    <source>
        <dbReference type="SAM" id="MobiDB-lite"/>
    </source>
</evidence>
<accession>A0AA39QJ86</accession>
<keyword evidence="3" id="KW-1185">Reference proteome</keyword>
<feature type="compositionally biased region" description="Basic and acidic residues" evidence="1">
    <location>
        <begin position="145"/>
        <end position="162"/>
    </location>
</feature>
<comment type="caution">
    <text evidence="2">The sequence shown here is derived from an EMBL/GenBank/DDBJ whole genome shotgun (WGS) entry which is preliminary data.</text>
</comment>
<organism evidence="2 3">
    <name type="scientific">Armillaria luteobubalina</name>
    <dbReference type="NCBI Taxonomy" id="153913"/>
    <lineage>
        <taxon>Eukaryota</taxon>
        <taxon>Fungi</taxon>
        <taxon>Dikarya</taxon>
        <taxon>Basidiomycota</taxon>
        <taxon>Agaricomycotina</taxon>
        <taxon>Agaricomycetes</taxon>
        <taxon>Agaricomycetidae</taxon>
        <taxon>Agaricales</taxon>
        <taxon>Marasmiineae</taxon>
        <taxon>Physalacriaceae</taxon>
        <taxon>Armillaria</taxon>
    </lineage>
</organism>
<name>A0AA39QJ86_9AGAR</name>
<dbReference type="AlphaFoldDB" id="A0AA39QJ86"/>
<feature type="region of interest" description="Disordered" evidence="1">
    <location>
        <begin position="129"/>
        <end position="162"/>
    </location>
</feature>
<gene>
    <name evidence="2" type="ORF">EDD18DRAFT_1137662</name>
</gene>
<dbReference type="Proteomes" id="UP001175228">
    <property type="component" value="Unassembled WGS sequence"/>
</dbReference>
<evidence type="ECO:0000313" key="2">
    <source>
        <dbReference type="EMBL" id="KAK0503386.1"/>
    </source>
</evidence>
<proteinExistence type="predicted"/>
<dbReference type="EMBL" id="JAUEPU010000004">
    <property type="protein sequence ID" value="KAK0503386.1"/>
    <property type="molecule type" value="Genomic_DNA"/>
</dbReference>
<evidence type="ECO:0000313" key="3">
    <source>
        <dbReference type="Proteomes" id="UP001175228"/>
    </source>
</evidence>
<feature type="region of interest" description="Disordered" evidence="1">
    <location>
        <begin position="401"/>
        <end position="420"/>
    </location>
</feature>